<evidence type="ECO:0000313" key="4">
    <source>
        <dbReference type="Proteomes" id="UP000541558"/>
    </source>
</evidence>
<protein>
    <recommendedName>
        <fullName evidence="2">Nephrocystin 3-like N-terminal domain-containing protein</fullName>
    </recommendedName>
</protein>
<dbReference type="PANTHER" id="PTHR10039:SF16">
    <property type="entry name" value="GPI INOSITOL-DEACYLASE"/>
    <property type="match status" value="1"/>
</dbReference>
<name>A0A8H5FL28_9AGAR</name>
<dbReference type="Gene3D" id="3.40.50.300">
    <property type="entry name" value="P-loop containing nucleotide triphosphate hydrolases"/>
    <property type="match status" value="1"/>
</dbReference>
<sequence length="306" mass="33415">MDCDIVAPRGSGTQFFSGTSNVSAREISILNAGGDINIHNPGPISSAGPTTATVDEVLKWLKGANFRAIYRLSLEARMAETGTWLIATFEFEEFVRKKGTVVWATGLRSTIAVGSGKTILAASSIQHLEVVFPDRTETAIVYAFLRYSESLSLLNIIAGLLDQLVRSHSIAFAHILPTYQHSKKYGDELSCSEAVEALKGILSLFSDVFIIIDGLDEVDDGTKDGVLRFLASLQAHVLITCRPLDHFQRHHTPHALHISVQAQTRDIDIYVAQRIQESAVLSEILSKNPAIAGMLRALVKEKSQGM</sequence>
<comment type="caution">
    <text evidence="3">The sequence shown here is derived from an EMBL/GenBank/DDBJ whole genome shotgun (WGS) entry which is preliminary data.</text>
</comment>
<dbReference type="InterPro" id="IPR027417">
    <property type="entry name" value="P-loop_NTPase"/>
</dbReference>
<dbReference type="Pfam" id="PF24883">
    <property type="entry name" value="NPHP3_N"/>
    <property type="match status" value="1"/>
</dbReference>
<dbReference type="Proteomes" id="UP000541558">
    <property type="component" value="Unassembled WGS sequence"/>
</dbReference>
<feature type="domain" description="Nephrocystin 3-like N-terminal" evidence="2">
    <location>
        <begin position="81"/>
        <end position="242"/>
    </location>
</feature>
<dbReference type="PANTHER" id="PTHR10039">
    <property type="entry name" value="AMELOGENIN"/>
    <property type="match status" value="1"/>
</dbReference>
<gene>
    <name evidence="3" type="ORF">D9611_007498</name>
</gene>
<dbReference type="EMBL" id="JAACJK010000003">
    <property type="protein sequence ID" value="KAF5340754.1"/>
    <property type="molecule type" value="Genomic_DNA"/>
</dbReference>
<dbReference type="SUPFAM" id="SSF52540">
    <property type="entry name" value="P-loop containing nucleoside triphosphate hydrolases"/>
    <property type="match status" value="1"/>
</dbReference>
<accession>A0A8H5FL28</accession>
<evidence type="ECO:0000259" key="2">
    <source>
        <dbReference type="Pfam" id="PF24883"/>
    </source>
</evidence>
<reference evidence="3 4" key="1">
    <citation type="journal article" date="2020" name="ISME J.">
        <title>Uncovering the hidden diversity of litter-decomposition mechanisms in mushroom-forming fungi.</title>
        <authorList>
            <person name="Floudas D."/>
            <person name="Bentzer J."/>
            <person name="Ahren D."/>
            <person name="Johansson T."/>
            <person name="Persson P."/>
            <person name="Tunlid A."/>
        </authorList>
    </citation>
    <scope>NUCLEOTIDE SEQUENCE [LARGE SCALE GENOMIC DNA]</scope>
    <source>
        <strain evidence="3 4">CBS 175.51</strain>
    </source>
</reference>
<evidence type="ECO:0000256" key="1">
    <source>
        <dbReference type="ARBA" id="ARBA00022737"/>
    </source>
</evidence>
<organism evidence="3 4">
    <name type="scientific">Ephemerocybe angulata</name>
    <dbReference type="NCBI Taxonomy" id="980116"/>
    <lineage>
        <taxon>Eukaryota</taxon>
        <taxon>Fungi</taxon>
        <taxon>Dikarya</taxon>
        <taxon>Basidiomycota</taxon>
        <taxon>Agaricomycotina</taxon>
        <taxon>Agaricomycetes</taxon>
        <taxon>Agaricomycetidae</taxon>
        <taxon>Agaricales</taxon>
        <taxon>Agaricineae</taxon>
        <taxon>Psathyrellaceae</taxon>
        <taxon>Ephemerocybe</taxon>
    </lineage>
</organism>
<evidence type="ECO:0000313" key="3">
    <source>
        <dbReference type="EMBL" id="KAF5340754.1"/>
    </source>
</evidence>
<dbReference type="OrthoDB" id="448455at2759"/>
<keyword evidence="1" id="KW-0677">Repeat</keyword>
<dbReference type="AlphaFoldDB" id="A0A8H5FL28"/>
<keyword evidence="4" id="KW-1185">Reference proteome</keyword>
<dbReference type="InterPro" id="IPR056884">
    <property type="entry name" value="NPHP3-like_N"/>
</dbReference>
<proteinExistence type="predicted"/>